<protein>
    <submittedName>
        <fullName evidence="3">ThuA domain-containing protein</fullName>
    </submittedName>
</protein>
<evidence type="ECO:0000313" key="3">
    <source>
        <dbReference type="EMBL" id="MBK1875307.1"/>
    </source>
</evidence>
<organism evidence="3 4">
    <name type="scientific">Pelagicoccus mobilis</name>
    <dbReference type="NCBI Taxonomy" id="415221"/>
    <lineage>
        <taxon>Bacteria</taxon>
        <taxon>Pseudomonadati</taxon>
        <taxon>Verrucomicrobiota</taxon>
        <taxon>Opitutia</taxon>
        <taxon>Puniceicoccales</taxon>
        <taxon>Pelagicoccaceae</taxon>
        <taxon>Pelagicoccus</taxon>
    </lineage>
</organism>
<dbReference type="Gene3D" id="3.40.50.880">
    <property type="match status" value="1"/>
</dbReference>
<dbReference type="Proteomes" id="UP000617628">
    <property type="component" value="Unassembled WGS sequence"/>
</dbReference>
<accession>A0A934RVQ9</accession>
<evidence type="ECO:0000313" key="4">
    <source>
        <dbReference type="Proteomes" id="UP000617628"/>
    </source>
</evidence>
<comment type="caution">
    <text evidence="3">The sequence shown here is derived from an EMBL/GenBank/DDBJ whole genome shotgun (WGS) entry which is preliminary data.</text>
</comment>
<keyword evidence="4" id="KW-1185">Reference proteome</keyword>
<dbReference type="SUPFAM" id="SSF52317">
    <property type="entry name" value="Class I glutamine amidotransferase-like"/>
    <property type="match status" value="1"/>
</dbReference>
<name>A0A934RVQ9_9BACT</name>
<gene>
    <name evidence="3" type="ORF">JIN87_00435</name>
</gene>
<feature type="chain" id="PRO_5036703666" evidence="1">
    <location>
        <begin position="21"/>
        <end position="243"/>
    </location>
</feature>
<evidence type="ECO:0000259" key="2">
    <source>
        <dbReference type="Pfam" id="PF06283"/>
    </source>
</evidence>
<reference evidence="3" key="1">
    <citation type="submission" date="2021-01" db="EMBL/GenBank/DDBJ databases">
        <title>Modified the classification status of verrucomicrobia.</title>
        <authorList>
            <person name="Feng X."/>
        </authorList>
    </citation>
    <scope>NUCLEOTIDE SEQUENCE</scope>
    <source>
        <strain evidence="3">KCTC 13126</strain>
    </source>
</reference>
<keyword evidence="1" id="KW-0732">Signal</keyword>
<dbReference type="PANTHER" id="PTHR40469:SF2">
    <property type="entry name" value="GALACTOSE-BINDING DOMAIN-LIKE SUPERFAMILY PROTEIN"/>
    <property type="match status" value="1"/>
</dbReference>
<feature type="domain" description="ThuA-like" evidence="2">
    <location>
        <begin position="22"/>
        <end position="240"/>
    </location>
</feature>
<feature type="signal peptide" evidence="1">
    <location>
        <begin position="1"/>
        <end position="20"/>
    </location>
</feature>
<evidence type="ECO:0000256" key="1">
    <source>
        <dbReference type="SAM" id="SignalP"/>
    </source>
</evidence>
<dbReference type="Pfam" id="PF06283">
    <property type="entry name" value="ThuA"/>
    <property type="match status" value="1"/>
</dbReference>
<dbReference type="PANTHER" id="PTHR40469">
    <property type="entry name" value="SECRETED GLYCOSYL HYDROLASE"/>
    <property type="match status" value="1"/>
</dbReference>
<sequence>MKILTVFSFLILLTSSQAQTINVLLISGQNNHNWRLTTPLIHTFLESSEKISVKVTESPQTLNAADLSEIDVIVSNWNTFASKSVKKPVSEWSEEAKIAYVDFVRNGGGHVVVHAGSTSFHDWDDYFAISLMRWGLSGTTHGKRHSFPVRLDEPSHPVLKNFNPQTHFDELWRNVEVHPDATIVASSFSGEPGGTQEWEPSVFVGQFGKGRCFATTLGHDASILASPQLQTLITQAVIWTKGE</sequence>
<dbReference type="InterPro" id="IPR029010">
    <property type="entry name" value="ThuA-like"/>
</dbReference>
<dbReference type="EMBL" id="JAENIL010000001">
    <property type="protein sequence ID" value="MBK1875307.1"/>
    <property type="molecule type" value="Genomic_DNA"/>
</dbReference>
<proteinExistence type="predicted"/>
<dbReference type="InterPro" id="IPR029062">
    <property type="entry name" value="Class_I_gatase-like"/>
</dbReference>
<dbReference type="RefSeq" id="WP_200353522.1">
    <property type="nucleotide sequence ID" value="NZ_JAENIL010000001.1"/>
</dbReference>
<dbReference type="AlphaFoldDB" id="A0A934RVQ9"/>